<comment type="similarity">
    <text evidence="2">Belongs to the chorismate synthase family.</text>
</comment>
<keyword evidence="5" id="KW-0285">Flavoprotein</keyword>
<gene>
    <name evidence="12" type="ORF">IE37_01475</name>
</gene>
<evidence type="ECO:0000256" key="4">
    <source>
        <dbReference type="ARBA" id="ARBA00022605"/>
    </source>
</evidence>
<dbReference type="Pfam" id="PF01264">
    <property type="entry name" value="Chorismate_synt"/>
    <property type="match status" value="1"/>
</dbReference>
<evidence type="ECO:0000256" key="5">
    <source>
        <dbReference type="ARBA" id="ARBA00022630"/>
    </source>
</evidence>
<accession>A0A315XZW4</accession>
<evidence type="ECO:0000256" key="10">
    <source>
        <dbReference type="ARBA" id="ARBA00023239"/>
    </source>
</evidence>
<comment type="caution">
    <text evidence="12">The sequence shown here is derived from an EMBL/GenBank/DDBJ whole genome shotgun (WGS) entry which is preliminary data.</text>
</comment>
<dbReference type="GO" id="GO:0008652">
    <property type="term" value="P:amino acid biosynthetic process"/>
    <property type="evidence" value="ECO:0007669"/>
    <property type="project" value="UniProtKB-KW"/>
</dbReference>
<dbReference type="STRING" id="1265.SAMN02910280_0404"/>
<dbReference type="GO" id="GO:0010181">
    <property type="term" value="F:FMN binding"/>
    <property type="evidence" value="ECO:0007669"/>
    <property type="project" value="TreeGrafter"/>
</dbReference>
<evidence type="ECO:0000256" key="6">
    <source>
        <dbReference type="ARBA" id="ARBA00022643"/>
    </source>
</evidence>
<evidence type="ECO:0000256" key="11">
    <source>
        <dbReference type="NCBIfam" id="TIGR00033"/>
    </source>
</evidence>
<dbReference type="OrthoDB" id="9771806at2"/>
<dbReference type="CDD" id="cd07304">
    <property type="entry name" value="Chorismate_synthase"/>
    <property type="match status" value="1"/>
</dbReference>
<dbReference type="InterPro" id="IPR035904">
    <property type="entry name" value="Chorismate_synth_AroC_sf"/>
</dbReference>
<dbReference type="PIRSF" id="PIRSF001456">
    <property type="entry name" value="Chorismate_synth"/>
    <property type="match status" value="1"/>
</dbReference>
<dbReference type="GO" id="GO:0005829">
    <property type="term" value="C:cytosol"/>
    <property type="evidence" value="ECO:0007669"/>
    <property type="project" value="TreeGrafter"/>
</dbReference>
<keyword evidence="10" id="KW-0456">Lyase</keyword>
<keyword evidence="8" id="KW-0521">NADP</keyword>
<dbReference type="AlphaFoldDB" id="A0A315XZW4"/>
<evidence type="ECO:0000313" key="13">
    <source>
        <dbReference type="Proteomes" id="UP000245720"/>
    </source>
</evidence>
<evidence type="ECO:0000256" key="7">
    <source>
        <dbReference type="ARBA" id="ARBA00022827"/>
    </source>
</evidence>
<dbReference type="GO" id="GO:0004107">
    <property type="term" value="F:chorismate synthase activity"/>
    <property type="evidence" value="ECO:0007669"/>
    <property type="project" value="UniProtKB-UniRule"/>
</dbReference>
<dbReference type="PANTHER" id="PTHR21085:SF0">
    <property type="entry name" value="CHORISMATE SYNTHASE"/>
    <property type="match status" value="1"/>
</dbReference>
<name>A0A315XZW4_RUMFL</name>
<comment type="pathway">
    <text evidence="1">Metabolic intermediate biosynthesis; chorismate biosynthesis; chorismate from D-erythrose 4-phosphate and phosphoenolpyruvate: step 7/7.</text>
</comment>
<evidence type="ECO:0000256" key="1">
    <source>
        <dbReference type="ARBA" id="ARBA00005044"/>
    </source>
</evidence>
<dbReference type="EC" id="4.2.3.5" evidence="3 11"/>
<evidence type="ECO:0000313" key="12">
    <source>
        <dbReference type="EMBL" id="PWJ12978.1"/>
    </source>
</evidence>
<dbReference type="GO" id="GO:0009073">
    <property type="term" value="P:aromatic amino acid family biosynthetic process"/>
    <property type="evidence" value="ECO:0007669"/>
    <property type="project" value="UniProtKB-KW"/>
</dbReference>
<reference evidence="12 13" key="1">
    <citation type="submission" date="2018-05" db="EMBL/GenBank/DDBJ databases">
        <title>The Hungate 1000. A catalogue of reference genomes from the rumen microbiome.</title>
        <authorList>
            <person name="Kelly W."/>
        </authorList>
    </citation>
    <scope>NUCLEOTIDE SEQUENCE [LARGE SCALE GENOMIC DNA]</scope>
    <source>
        <strain evidence="12 13">SAb67</strain>
    </source>
</reference>
<dbReference type="PANTHER" id="PTHR21085">
    <property type="entry name" value="CHORISMATE SYNTHASE"/>
    <property type="match status" value="1"/>
</dbReference>
<dbReference type="NCBIfam" id="TIGR00033">
    <property type="entry name" value="aroC"/>
    <property type="match status" value="1"/>
</dbReference>
<evidence type="ECO:0000256" key="9">
    <source>
        <dbReference type="ARBA" id="ARBA00023141"/>
    </source>
</evidence>
<dbReference type="RefSeq" id="WP_109726269.1">
    <property type="nucleotide sequence ID" value="NZ_QGDI01000005.1"/>
</dbReference>
<evidence type="ECO:0000256" key="3">
    <source>
        <dbReference type="ARBA" id="ARBA00013036"/>
    </source>
</evidence>
<keyword evidence="9" id="KW-0057">Aromatic amino acid biosynthesis</keyword>
<dbReference type="SUPFAM" id="SSF103263">
    <property type="entry name" value="Chorismate synthase, AroC"/>
    <property type="match status" value="1"/>
</dbReference>
<protein>
    <recommendedName>
        <fullName evidence="3 11">Chorismate synthase</fullName>
        <ecNumber evidence="3 11">4.2.3.5</ecNumber>
    </recommendedName>
</protein>
<keyword evidence="4" id="KW-0028">Amino-acid biosynthesis</keyword>
<dbReference type="InterPro" id="IPR000453">
    <property type="entry name" value="Chorismate_synth"/>
</dbReference>
<keyword evidence="6" id="KW-0288">FMN</keyword>
<proteinExistence type="inferred from homology"/>
<keyword evidence="7" id="KW-0274">FAD</keyword>
<dbReference type="GO" id="GO:0009423">
    <property type="term" value="P:chorismate biosynthetic process"/>
    <property type="evidence" value="ECO:0007669"/>
    <property type="project" value="UniProtKB-UniRule"/>
</dbReference>
<dbReference type="Gene3D" id="3.60.150.10">
    <property type="entry name" value="Chorismate synthase AroC"/>
    <property type="match status" value="1"/>
</dbReference>
<dbReference type="Proteomes" id="UP000245720">
    <property type="component" value="Unassembled WGS sequence"/>
</dbReference>
<dbReference type="EMBL" id="QGDI01000005">
    <property type="protein sequence ID" value="PWJ12978.1"/>
    <property type="molecule type" value="Genomic_DNA"/>
</dbReference>
<organism evidence="12 13">
    <name type="scientific">Ruminococcus flavefaciens</name>
    <dbReference type="NCBI Taxonomy" id="1265"/>
    <lineage>
        <taxon>Bacteria</taxon>
        <taxon>Bacillati</taxon>
        <taxon>Bacillota</taxon>
        <taxon>Clostridia</taxon>
        <taxon>Eubacteriales</taxon>
        <taxon>Oscillospiraceae</taxon>
        <taxon>Ruminococcus</taxon>
    </lineage>
</organism>
<evidence type="ECO:0000256" key="8">
    <source>
        <dbReference type="ARBA" id="ARBA00022857"/>
    </source>
</evidence>
<evidence type="ECO:0000256" key="2">
    <source>
        <dbReference type="ARBA" id="ARBA00008014"/>
    </source>
</evidence>
<sequence length="359" mass="38821">MSSFWNNRISVSMFGEAHGPAIGVTVDNLPSGEYIDAEELARFMARRYSCGSAPAVNSMPHIMSGIFNDRTTGTPLCAFLQNTDTSAPQHEMPDNLVRPGHADYTGTLRYKGFNDVRGGGHFSDRLTAPLCFAGAVCAQILERRGIYTGAHILQIHNIKDNPFDPVNITRDGILSVRNKDFPVINDRKGWEMTEDINKAFEGGESLGGVIECAAVNVPAGIGSPIFDGLENNIAQLVFGIPNVRGLEFGAGFLSAKMVGSQNNDEFYVNDHGHVVTRTNNHGGIIGGISSGMPITLRVAFRPSEYVGGQQNAVNYRDMTDETAESIKHIPCNVPAAVPCVEAAVNIALLSHMMDYPNFC</sequence>